<name>A0A316V1D9_9BASI</name>
<sequence>MPPKKSSNKDSVEALLSDLDSLGTEDQVASAAKTKAPASSASPAPPAAPASASSSTPDAQSLLDDLDSLVQRRAPTPRRPPSSAAVPSPGPTSSAAETVTPRPANVEGTPKEAPAGESPATSAAQALESMPAPEKQRGSTAPIASAAPAAAASSSGSGGGWGGWGSSMWSSATKFADQARAEIEKRAQSEQARDLGQRGWDLAQGVRGFVKETGWEKLGDDITKVGKRGWTEVINAVAPPISAHEVIQVTLSHDMVGFDGVPDVTFKILSRVMESQVRQHGLDQQLVVNQARNGAQVGDKVDESNERDMQPAKGFEEGWKTAQSSLATLIASHEPEAPKANSVNVPVTNSPVFLRIQPVMAPLPGESATASPPSSIFFLVLLQDPTHGLSHRTCSQAMPYAWLSLPFDQNPWIEQAMVDSLENALAIVGQDYINGRQSGRSVSGEQDAGGAAEA</sequence>
<feature type="compositionally biased region" description="Low complexity" evidence="1">
    <location>
        <begin position="29"/>
        <end position="42"/>
    </location>
</feature>
<organism evidence="2 3">
    <name type="scientific">Jaminaea rosea</name>
    <dbReference type="NCBI Taxonomy" id="1569628"/>
    <lineage>
        <taxon>Eukaryota</taxon>
        <taxon>Fungi</taxon>
        <taxon>Dikarya</taxon>
        <taxon>Basidiomycota</taxon>
        <taxon>Ustilaginomycotina</taxon>
        <taxon>Exobasidiomycetes</taxon>
        <taxon>Microstromatales</taxon>
        <taxon>Microstromatales incertae sedis</taxon>
        <taxon>Jaminaea</taxon>
    </lineage>
</organism>
<evidence type="ECO:0000313" key="3">
    <source>
        <dbReference type="Proteomes" id="UP000245884"/>
    </source>
</evidence>
<reference evidence="2 3" key="1">
    <citation type="journal article" date="2018" name="Mol. Biol. Evol.">
        <title>Broad Genomic Sampling Reveals a Smut Pathogenic Ancestry of the Fungal Clade Ustilaginomycotina.</title>
        <authorList>
            <person name="Kijpornyongpan T."/>
            <person name="Mondo S.J."/>
            <person name="Barry K."/>
            <person name="Sandor L."/>
            <person name="Lee J."/>
            <person name="Lipzen A."/>
            <person name="Pangilinan J."/>
            <person name="LaButti K."/>
            <person name="Hainaut M."/>
            <person name="Henrissat B."/>
            <person name="Grigoriev I.V."/>
            <person name="Spatafora J.W."/>
            <person name="Aime M.C."/>
        </authorList>
    </citation>
    <scope>NUCLEOTIDE SEQUENCE [LARGE SCALE GENOMIC DNA]</scope>
    <source>
        <strain evidence="2 3">MCA 5214</strain>
    </source>
</reference>
<keyword evidence="3" id="KW-1185">Reference proteome</keyword>
<dbReference type="InterPro" id="IPR018814">
    <property type="entry name" value="DUF5427"/>
</dbReference>
<evidence type="ECO:0000313" key="2">
    <source>
        <dbReference type="EMBL" id="PWN30361.1"/>
    </source>
</evidence>
<feature type="compositionally biased region" description="Low complexity" evidence="1">
    <location>
        <begin position="81"/>
        <end position="96"/>
    </location>
</feature>
<dbReference type="EMBL" id="KZ819662">
    <property type="protein sequence ID" value="PWN30361.1"/>
    <property type="molecule type" value="Genomic_DNA"/>
</dbReference>
<evidence type="ECO:0008006" key="4">
    <source>
        <dbReference type="Google" id="ProtNLM"/>
    </source>
</evidence>
<dbReference type="Proteomes" id="UP000245884">
    <property type="component" value="Unassembled WGS sequence"/>
</dbReference>
<feature type="compositionally biased region" description="Low complexity" evidence="1">
    <location>
        <begin position="49"/>
        <end position="74"/>
    </location>
</feature>
<evidence type="ECO:0000256" key="1">
    <source>
        <dbReference type="SAM" id="MobiDB-lite"/>
    </source>
</evidence>
<protein>
    <recommendedName>
        <fullName evidence="4">Maintenance of telomere capping protein 1</fullName>
    </recommendedName>
</protein>
<dbReference type="GeneID" id="37026854"/>
<dbReference type="AlphaFoldDB" id="A0A316V1D9"/>
<dbReference type="OrthoDB" id="5594977at2759"/>
<dbReference type="PANTHER" id="PTHR28265:SF1">
    <property type="entry name" value="MAINTENANCE OF TELOMERE CAPPING PROTEIN 1"/>
    <property type="match status" value="1"/>
</dbReference>
<dbReference type="Pfam" id="PF10310">
    <property type="entry name" value="DUF5427"/>
    <property type="match status" value="1"/>
</dbReference>
<accession>A0A316V1D9</accession>
<feature type="compositionally biased region" description="Low complexity" evidence="1">
    <location>
        <begin position="138"/>
        <end position="155"/>
    </location>
</feature>
<dbReference type="PANTHER" id="PTHR28265">
    <property type="entry name" value="MAINTENANCE OF TELOMERE CAPPING PROTEIN 1"/>
    <property type="match status" value="1"/>
</dbReference>
<gene>
    <name evidence="2" type="ORF">BDZ90DRAFT_229381</name>
</gene>
<dbReference type="STRING" id="1569628.A0A316V1D9"/>
<proteinExistence type="predicted"/>
<dbReference type="RefSeq" id="XP_025364973.1">
    <property type="nucleotide sequence ID" value="XM_025505031.1"/>
</dbReference>
<feature type="region of interest" description="Disordered" evidence="1">
    <location>
        <begin position="1"/>
        <end position="160"/>
    </location>
</feature>